<evidence type="ECO:0000313" key="5">
    <source>
        <dbReference type="Proteomes" id="UP000244189"/>
    </source>
</evidence>
<feature type="domain" description="Phage shock protein PspC N-terminal" evidence="2">
    <location>
        <begin position="7"/>
        <end position="60"/>
    </location>
</feature>
<dbReference type="InterPro" id="IPR014320">
    <property type="entry name" value="Phageshock_PspC"/>
</dbReference>
<sequence length="127" mass="14335">MSGSRTQFYLDKQNAKWKGVCAGIADYTGVDVLFVRVAMVVLTLAGGFPWTLLAYWMVAWMGHAKPIGLYETPDDAKFWQGVRSNPKRSTAEVRSKFRDIDRRLADIETHYTSRSSNSLAAEIDSLR</sequence>
<evidence type="ECO:0000259" key="2">
    <source>
        <dbReference type="Pfam" id="PF04024"/>
    </source>
</evidence>
<protein>
    <submittedName>
        <fullName evidence="3 4">Phage shock protein C</fullName>
    </submittedName>
</protein>
<reference evidence="3 5" key="1">
    <citation type="submission" date="2018-04" db="EMBL/GenBank/DDBJ databases">
        <title>Genomic Encyclopedia of Type Strains, Phase III (KMG-III): the genomes of soil and plant-associated and newly described type strains.</title>
        <authorList>
            <person name="Whitman W."/>
        </authorList>
    </citation>
    <scope>NUCLEOTIDE SEQUENCE [LARGE SCALE GENOMIC DNA]</scope>
    <source>
        <strain evidence="3 5">MA101b</strain>
    </source>
</reference>
<gene>
    <name evidence="3" type="ORF">C8J26_1686</name>
    <name evidence="4" type="ORF">SPHINGO391_470396</name>
</gene>
<accession>A0A2T5GPW1</accession>
<keyword evidence="5" id="KW-1185">Reference proteome</keyword>
<feature type="transmembrane region" description="Helical" evidence="1">
    <location>
        <begin position="33"/>
        <end position="58"/>
    </location>
</feature>
<dbReference type="Pfam" id="PF04024">
    <property type="entry name" value="PspC"/>
    <property type="match status" value="1"/>
</dbReference>
<name>A0A2T5GPW1_9SPHN</name>
<evidence type="ECO:0000313" key="3">
    <source>
        <dbReference type="EMBL" id="PTQ61355.1"/>
    </source>
</evidence>
<dbReference type="Proteomes" id="UP000244189">
    <property type="component" value="Unassembled WGS sequence"/>
</dbReference>
<dbReference type="RefSeq" id="WP_107957465.1">
    <property type="nucleotide sequence ID" value="NZ_LR701528.1"/>
</dbReference>
<dbReference type="EMBL" id="CABVLI010000042">
    <property type="protein sequence ID" value="VVT22702.1"/>
    <property type="molecule type" value="Genomic_DNA"/>
</dbReference>
<organism evidence="3 5">
    <name type="scientific">Sphingomonas aurantiaca</name>
    <dbReference type="NCBI Taxonomy" id="185949"/>
    <lineage>
        <taxon>Bacteria</taxon>
        <taxon>Pseudomonadati</taxon>
        <taxon>Pseudomonadota</taxon>
        <taxon>Alphaproteobacteria</taxon>
        <taxon>Sphingomonadales</taxon>
        <taxon>Sphingomonadaceae</taxon>
        <taxon>Sphingomonas</taxon>
    </lineage>
</organism>
<proteinExistence type="predicted"/>
<keyword evidence="1" id="KW-0472">Membrane</keyword>
<keyword evidence="1" id="KW-1133">Transmembrane helix</keyword>
<evidence type="ECO:0000256" key="1">
    <source>
        <dbReference type="SAM" id="Phobius"/>
    </source>
</evidence>
<dbReference type="AlphaFoldDB" id="A0A2T5GPW1"/>
<reference evidence="4 6" key="2">
    <citation type="submission" date="2019-09" db="EMBL/GenBank/DDBJ databases">
        <authorList>
            <person name="Dittami M. S."/>
        </authorList>
    </citation>
    <scope>NUCLEOTIDE SEQUENCE [LARGE SCALE GENOMIC DNA]</scope>
    <source>
        <strain evidence="4">SPHINGO391</strain>
    </source>
</reference>
<dbReference type="NCBIfam" id="TIGR02978">
    <property type="entry name" value="phageshock_pspC"/>
    <property type="match status" value="1"/>
</dbReference>
<accession>A0A5E7ZZG8</accession>
<evidence type="ECO:0000313" key="4">
    <source>
        <dbReference type="EMBL" id="VVT22702.1"/>
    </source>
</evidence>
<evidence type="ECO:0000313" key="6">
    <source>
        <dbReference type="Proteomes" id="UP000326857"/>
    </source>
</evidence>
<dbReference type="EMBL" id="QAOG01000002">
    <property type="protein sequence ID" value="PTQ61355.1"/>
    <property type="molecule type" value="Genomic_DNA"/>
</dbReference>
<dbReference type="InterPro" id="IPR007168">
    <property type="entry name" value="Phageshock_PspC_N"/>
</dbReference>
<dbReference type="Proteomes" id="UP000326857">
    <property type="component" value="Unassembled WGS sequence"/>
</dbReference>
<keyword evidence="1" id="KW-0812">Transmembrane</keyword>